<organism evidence="1 2">
    <name type="scientific">Daphnia pulex</name>
    <name type="common">Water flea</name>
    <dbReference type="NCBI Taxonomy" id="6669"/>
    <lineage>
        <taxon>Eukaryota</taxon>
        <taxon>Metazoa</taxon>
        <taxon>Ecdysozoa</taxon>
        <taxon>Arthropoda</taxon>
        <taxon>Crustacea</taxon>
        <taxon>Branchiopoda</taxon>
        <taxon>Diplostraca</taxon>
        <taxon>Cladocera</taxon>
        <taxon>Anomopoda</taxon>
        <taxon>Daphniidae</taxon>
        <taxon>Daphnia</taxon>
    </lineage>
</organism>
<dbReference type="KEGG" id="dpx:DAPPUDRAFT_254266"/>
<dbReference type="InParanoid" id="E9H6P4"/>
<accession>E9H6P4</accession>
<name>E9H6P4_DAPPU</name>
<keyword evidence="2" id="KW-1185">Reference proteome</keyword>
<reference evidence="1 2" key="1">
    <citation type="journal article" date="2011" name="Science">
        <title>The ecoresponsive genome of Daphnia pulex.</title>
        <authorList>
            <person name="Colbourne J.K."/>
            <person name="Pfrender M.E."/>
            <person name="Gilbert D."/>
            <person name="Thomas W.K."/>
            <person name="Tucker A."/>
            <person name="Oakley T.H."/>
            <person name="Tokishita S."/>
            <person name="Aerts A."/>
            <person name="Arnold G.J."/>
            <person name="Basu M.K."/>
            <person name="Bauer D.J."/>
            <person name="Caceres C.E."/>
            <person name="Carmel L."/>
            <person name="Casola C."/>
            <person name="Choi J.H."/>
            <person name="Detter J.C."/>
            <person name="Dong Q."/>
            <person name="Dusheyko S."/>
            <person name="Eads B.D."/>
            <person name="Frohlich T."/>
            <person name="Geiler-Samerotte K.A."/>
            <person name="Gerlach D."/>
            <person name="Hatcher P."/>
            <person name="Jogdeo S."/>
            <person name="Krijgsveld J."/>
            <person name="Kriventseva E.V."/>
            <person name="Kultz D."/>
            <person name="Laforsch C."/>
            <person name="Lindquist E."/>
            <person name="Lopez J."/>
            <person name="Manak J.R."/>
            <person name="Muller J."/>
            <person name="Pangilinan J."/>
            <person name="Patwardhan R.P."/>
            <person name="Pitluck S."/>
            <person name="Pritham E.J."/>
            <person name="Rechtsteiner A."/>
            <person name="Rho M."/>
            <person name="Rogozin I.B."/>
            <person name="Sakarya O."/>
            <person name="Salamov A."/>
            <person name="Schaack S."/>
            <person name="Shapiro H."/>
            <person name="Shiga Y."/>
            <person name="Skalitzky C."/>
            <person name="Smith Z."/>
            <person name="Souvorov A."/>
            <person name="Sung W."/>
            <person name="Tang Z."/>
            <person name="Tsuchiya D."/>
            <person name="Tu H."/>
            <person name="Vos H."/>
            <person name="Wang M."/>
            <person name="Wolf Y.I."/>
            <person name="Yamagata H."/>
            <person name="Yamada T."/>
            <person name="Ye Y."/>
            <person name="Shaw J.R."/>
            <person name="Andrews J."/>
            <person name="Crease T.J."/>
            <person name="Tang H."/>
            <person name="Lucas S.M."/>
            <person name="Robertson H.M."/>
            <person name="Bork P."/>
            <person name="Koonin E.V."/>
            <person name="Zdobnov E.M."/>
            <person name="Grigoriev I.V."/>
            <person name="Lynch M."/>
            <person name="Boore J.L."/>
        </authorList>
    </citation>
    <scope>NUCLEOTIDE SEQUENCE [LARGE SCALE GENOMIC DNA]</scope>
</reference>
<dbReference type="AlphaFoldDB" id="E9H6P4"/>
<dbReference type="Proteomes" id="UP000000305">
    <property type="component" value="Unassembled WGS sequence"/>
</dbReference>
<protein>
    <submittedName>
        <fullName evidence="1">Uncharacterized protein</fullName>
    </submittedName>
</protein>
<dbReference type="EMBL" id="GL732598">
    <property type="protein sequence ID" value="EFX72544.1"/>
    <property type="molecule type" value="Genomic_DNA"/>
</dbReference>
<proteinExistence type="predicted"/>
<dbReference type="HOGENOM" id="CLU_2186586_0_0_1"/>
<gene>
    <name evidence="1" type="ORF">DAPPUDRAFT_254266</name>
</gene>
<evidence type="ECO:0000313" key="2">
    <source>
        <dbReference type="Proteomes" id="UP000000305"/>
    </source>
</evidence>
<sequence length="109" mass="11991">MEWRKVYTVIQVEMLTFFCVRLKLELFVCRSKGRGGVSPPIQQLPVLETRLPSLCVQTAIGRGPETTIIGSNLDLQILENNNWARDFGQTGGLDAGVDDGDESGLGKPK</sequence>
<evidence type="ECO:0000313" key="1">
    <source>
        <dbReference type="EMBL" id="EFX72544.1"/>
    </source>
</evidence>